<dbReference type="Pfam" id="PF01636">
    <property type="entry name" value="APH"/>
    <property type="match status" value="1"/>
</dbReference>
<evidence type="ECO:0000259" key="1">
    <source>
        <dbReference type="Pfam" id="PF01636"/>
    </source>
</evidence>
<protein>
    <recommendedName>
        <fullName evidence="1">Aminoglycoside phosphotransferase domain-containing protein</fullName>
    </recommendedName>
</protein>
<proteinExistence type="predicted"/>
<keyword evidence="3" id="KW-1185">Reference proteome</keyword>
<organism evidence="2 3">
    <name type="scientific">Janibacter alkaliphilus</name>
    <dbReference type="NCBI Taxonomy" id="1069963"/>
    <lineage>
        <taxon>Bacteria</taxon>
        <taxon>Bacillati</taxon>
        <taxon>Actinomycetota</taxon>
        <taxon>Actinomycetes</taxon>
        <taxon>Micrococcales</taxon>
        <taxon>Intrasporangiaceae</taxon>
        <taxon>Janibacter</taxon>
    </lineage>
</organism>
<gene>
    <name evidence="2" type="ORF">BJY28_001227</name>
</gene>
<dbReference type="InterPro" id="IPR011009">
    <property type="entry name" value="Kinase-like_dom_sf"/>
</dbReference>
<dbReference type="RefSeq" id="WP_179462212.1">
    <property type="nucleotide sequence ID" value="NZ_JACBZX010000001.1"/>
</dbReference>
<dbReference type="InterPro" id="IPR002575">
    <property type="entry name" value="Aminoglycoside_PTrfase"/>
</dbReference>
<name>A0A852X2U3_9MICO</name>
<dbReference type="Gene3D" id="3.90.1200.10">
    <property type="match status" value="1"/>
</dbReference>
<feature type="domain" description="Aminoglycoside phosphotransferase" evidence="1">
    <location>
        <begin position="80"/>
        <end position="276"/>
    </location>
</feature>
<dbReference type="EMBL" id="JACBZX010000001">
    <property type="protein sequence ID" value="NYG36758.1"/>
    <property type="molecule type" value="Genomic_DNA"/>
</dbReference>
<dbReference type="Proteomes" id="UP000592181">
    <property type="component" value="Unassembled WGS sequence"/>
</dbReference>
<dbReference type="SUPFAM" id="SSF56112">
    <property type="entry name" value="Protein kinase-like (PK-like)"/>
    <property type="match status" value="1"/>
</dbReference>
<accession>A0A852X2U3</accession>
<reference evidence="2 3" key="1">
    <citation type="submission" date="2020-07" db="EMBL/GenBank/DDBJ databases">
        <title>Sequencing the genomes of 1000 actinobacteria strains.</title>
        <authorList>
            <person name="Klenk H.-P."/>
        </authorList>
    </citation>
    <scope>NUCLEOTIDE SEQUENCE [LARGE SCALE GENOMIC DNA]</scope>
    <source>
        <strain evidence="2 3">DSM 24723</strain>
    </source>
</reference>
<evidence type="ECO:0000313" key="3">
    <source>
        <dbReference type="Proteomes" id="UP000592181"/>
    </source>
</evidence>
<dbReference type="AlphaFoldDB" id="A0A852X2U3"/>
<evidence type="ECO:0000313" key="2">
    <source>
        <dbReference type="EMBL" id="NYG36758.1"/>
    </source>
</evidence>
<sequence>MSPSTSDAEQPTPTPFVEEVATQAWLEQARTWIGDRLAEHGLTVDGEIEQTRVRPWSTQLVAPTADGPAWFKAGCPSMAFEPALHLALAELAPAEVDRPLGTDPERGWILTRDRGQTLAATRPPTTVDWARVVRDSARLQRRLREHRERLLTTGLPDRPPASAPERFDALLAGLRSLPPTHPSYLTGREEQAFAGRRDRVVEAAAAITEAGLPLSLQHGDLHPNNVLIVDDDLRVFDFGDALWGCALEVLRVPQAMIEEQPEVVADTVLEAYVEGWEGDLDLADVRRLWDDVSIVWAVGRAETWFGAVRDAPRASLADWGVAARHHLGWALGLE</sequence>
<comment type="caution">
    <text evidence="2">The sequence shown here is derived from an EMBL/GenBank/DDBJ whole genome shotgun (WGS) entry which is preliminary data.</text>
</comment>